<dbReference type="Proteomes" id="UP001153737">
    <property type="component" value="Chromosome 9"/>
</dbReference>
<sequence length="318" mass="34903">MNVRVIFDELKVLEVNEGLQYTESNCATIELEENILDDLNSVTMKSIIFMDPIVELPQIHYRELEPSIEIMLPNTLASGNESVVETIDVASSSSSAIHQTSHDEGNDMVDRSSMKTIDIPTETSNDVYTPIEPMEVPGTLNLIEVGAPTETIEDSASLETSVDSTHPKIVVVSMLPEILDVSTPMELIDISAPTESIDVLESTETTDVFDILGSIGNPEPPEIITDVLANPKQVDASAPPDSIIDHPSLLVSDPTDNLQPEPSTSMVTFERHLIFPDPDILKESNSNKVKLLSAISSEAWRNYYANEDKEKIEKGEKA</sequence>
<reference evidence="1" key="1">
    <citation type="submission" date="2022-01" db="EMBL/GenBank/DDBJ databases">
        <authorList>
            <person name="King R."/>
        </authorList>
    </citation>
    <scope>NUCLEOTIDE SEQUENCE</scope>
</reference>
<proteinExistence type="predicted"/>
<dbReference type="AlphaFoldDB" id="A0A9N9SL07"/>
<organism evidence="1 2">
    <name type="scientific">Phaedon cochleariae</name>
    <name type="common">Mustard beetle</name>
    <dbReference type="NCBI Taxonomy" id="80249"/>
    <lineage>
        <taxon>Eukaryota</taxon>
        <taxon>Metazoa</taxon>
        <taxon>Ecdysozoa</taxon>
        <taxon>Arthropoda</taxon>
        <taxon>Hexapoda</taxon>
        <taxon>Insecta</taxon>
        <taxon>Pterygota</taxon>
        <taxon>Neoptera</taxon>
        <taxon>Endopterygota</taxon>
        <taxon>Coleoptera</taxon>
        <taxon>Polyphaga</taxon>
        <taxon>Cucujiformia</taxon>
        <taxon>Chrysomeloidea</taxon>
        <taxon>Chrysomelidae</taxon>
        <taxon>Chrysomelinae</taxon>
        <taxon>Chrysomelini</taxon>
        <taxon>Phaedon</taxon>
    </lineage>
</organism>
<reference evidence="1" key="2">
    <citation type="submission" date="2022-10" db="EMBL/GenBank/DDBJ databases">
        <authorList>
            <consortium name="ENA_rothamsted_submissions"/>
            <consortium name="culmorum"/>
            <person name="King R."/>
        </authorList>
    </citation>
    <scope>NUCLEOTIDE SEQUENCE</scope>
</reference>
<evidence type="ECO:0000313" key="1">
    <source>
        <dbReference type="EMBL" id="CAG9825691.1"/>
    </source>
</evidence>
<dbReference type="EMBL" id="OU896715">
    <property type="protein sequence ID" value="CAG9825691.1"/>
    <property type="molecule type" value="Genomic_DNA"/>
</dbReference>
<name>A0A9N9SL07_PHACE</name>
<keyword evidence="2" id="KW-1185">Reference proteome</keyword>
<gene>
    <name evidence="1" type="ORF">PHAECO_LOCUS12505</name>
</gene>
<evidence type="ECO:0000313" key="2">
    <source>
        <dbReference type="Proteomes" id="UP001153737"/>
    </source>
</evidence>
<protein>
    <submittedName>
        <fullName evidence="1">Uncharacterized protein</fullName>
    </submittedName>
</protein>
<accession>A0A9N9SL07</accession>